<evidence type="ECO:0000313" key="1">
    <source>
        <dbReference type="EMBL" id="CAB3979221.1"/>
    </source>
</evidence>
<keyword evidence="2" id="KW-1185">Reference proteome</keyword>
<comment type="caution">
    <text evidence="1">The sequence shown here is derived from an EMBL/GenBank/DDBJ whole genome shotgun (WGS) entry which is preliminary data.</text>
</comment>
<protein>
    <submittedName>
        <fullName evidence="1">Uncharacterized protein</fullName>
    </submittedName>
</protein>
<reference evidence="1" key="1">
    <citation type="submission" date="2020-04" db="EMBL/GenBank/DDBJ databases">
        <authorList>
            <person name="Alioto T."/>
            <person name="Alioto T."/>
            <person name="Gomez Garrido J."/>
        </authorList>
    </citation>
    <scope>NUCLEOTIDE SEQUENCE</scope>
    <source>
        <strain evidence="1">A484AB</strain>
    </source>
</reference>
<dbReference type="PANTHER" id="PTHR21301">
    <property type="entry name" value="REVERSE TRANSCRIPTASE"/>
    <property type="match status" value="1"/>
</dbReference>
<dbReference type="EMBL" id="CACRXK020000178">
    <property type="protein sequence ID" value="CAB3979221.1"/>
    <property type="molecule type" value="Genomic_DNA"/>
</dbReference>
<dbReference type="AlphaFoldDB" id="A0A7D9D849"/>
<evidence type="ECO:0000313" key="2">
    <source>
        <dbReference type="Proteomes" id="UP001152795"/>
    </source>
</evidence>
<gene>
    <name evidence="1" type="ORF">PACLA_8A079919</name>
</gene>
<dbReference type="OrthoDB" id="10058657at2759"/>
<proteinExistence type="predicted"/>
<dbReference type="Proteomes" id="UP001152795">
    <property type="component" value="Unassembled WGS sequence"/>
</dbReference>
<dbReference type="PANTHER" id="PTHR21301:SF10">
    <property type="entry name" value="REVERSE TRANSCRIPTASE DOMAIN-CONTAINING PROTEIN"/>
    <property type="match status" value="1"/>
</dbReference>
<accession>A0A7D9D849</accession>
<organism evidence="1 2">
    <name type="scientific">Paramuricea clavata</name>
    <name type="common">Red gorgonian</name>
    <name type="synonym">Violescent sea-whip</name>
    <dbReference type="NCBI Taxonomy" id="317549"/>
    <lineage>
        <taxon>Eukaryota</taxon>
        <taxon>Metazoa</taxon>
        <taxon>Cnidaria</taxon>
        <taxon>Anthozoa</taxon>
        <taxon>Octocorallia</taxon>
        <taxon>Malacalcyonacea</taxon>
        <taxon>Plexauridae</taxon>
        <taxon>Paramuricea</taxon>
    </lineage>
</organism>
<sequence length="300" mass="33960">MERFSEETVMFLTEESNNMFHKLYNQGCISKDEFKYFSYDFKNSCALGRLYLLPKIHKRLRNVPGRPVISNCGTPTERASEFLDHHLKPIMKAGKSYIRDTGHFLDKLKEIGKVPENALLVTADVTSLYPSIPHEDGLRALHTKLEEREDKTVSSESLINITKEPSSDNYTAVVIGIAVAVVAAMAAAMIILARFLYRRTPINENTRDIGNIGDAVYEYDTPQNVELPQIPGSESCYEEPAEYAQLPSSMRDPMNDANYQSLNVENYTQLDRDQDEIVQQYASLNIDSNPRNDFSSESAL</sequence>
<name>A0A7D9D849_PARCT</name>